<dbReference type="GO" id="GO:0009229">
    <property type="term" value="P:thiamine diphosphate biosynthetic process"/>
    <property type="evidence" value="ECO:0007669"/>
    <property type="project" value="UniProtKB-UniRule"/>
</dbReference>
<keyword evidence="2" id="KW-0460">Magnesium</keyword>
<keyword evidence="6" id="KW-1185">Reference proteome</keyword>
<keyword evidence="2" id="KW-0808">Transferase</keyword>
<feature type="binding site" evidence="2">
    <location>
        <position position="320"/>
    </location>
    <ligand>
        <name>substrate</name>
    </ligand>
</feature>
<dbReference type="NCBIfam" id="TIGR01379">
    <property type="entry name" value="thiL"/>
    <property type="match status" value="1"/>
</dbReference>
<evidence type="ECO:0000259" key="3">
    <source>
        <dbReference type="Pfam" id="PF00586"/>
    </source>
</evidence>
<gene>
    <name evidence="2 5" type="primary">thiL</name>
    <name evidence="5" type="ORF">CWI84_04070</name>
</gene>
<dbReference type="PANTHER" id="PTHR30270:SF0">
    <property type="entry name" value="THIAMINE-MONOPHOSPHATE KINASE"/>
    <property type="match status" value="1"/>
</dbReference>
<comment type="similarity">
    <text evidence="2">Belongs to the thiamine-monophosphate kinase family.</text>
</comment>
<dbReference type="UniPathway" id="UPA00060">
    <property type="reaction ID" value="UER00142"/>
</dbReference>
<sequence length="327" mass="35392">MDEFNLIDAFFARHQSRRRDVVIGIGDDGAVVQPAAEHELVIATDTMVEGVHFDSTTPPRALGHKIAAVNISDLAAMGAEPSWLTLALTLPRVDRDWLEEFSAGLFEIADYYHCALVGGDTTRGPLTLTVTAQGQLPKGKAISRGKAKPGDWIYVSGDLGDAGLGLAVSQQRVEVASRHLKRVYDKLHYPMPRVALGQALRGIASACIDVSDGLLADLGQILKQSNCAAQVQIDKLPLSLALTETLEAEDALRYALTSGDDYELCFTLPEQHRGQLETRIAHTAIKPVCIGQVVGGDKGKIRLRDGADEWQFAAAVQPGYNHFNDND</sequence>
<feature type="domain" description="PurM-like N-terminal" evidence="3">
    <location>
        <begin position="26"/>
        <end position="135"/>
    </location>
</feature>
<keyword evidence="2 5" id="KW-0418">Kinase</keyword>
<dbReference type="InterPro" id="IPR016188">
    <property type="entry name" value="PurM-like_N"/>
</dbReference>
<dbReference type="InterPro" id="IPR036921">
    <property type="entry name" value="PurM-like_N_sf"/>
</dbReference>
<dbReference type="GO" id="GO:0009030">
    <property type="term" value="F:thiamine-phosphate kinase activity"/>
    <property type="evidence" value="ECO:0007669"/>
    <property type="project" value="UniProtKB-UniRule"/>
</dbReference>
<keyword evidence="1 2" id="KW-0784">Thiamine biosynthesis</keyword>
<dbReference type="EC" id="2.7.4.16" evidence="2"/>
<feature type="binding site" evidence="2">
    <location>
        <position position="28"/>
    </location>
    <ligand>
        <name>Mg(2+)</name>
        <dbReference type="ChEBI" id="CHEBI:18420"/>
        <label>3</label>
    </ligand>
</feature>
<dbReference type="Pfam" id="PF00586">
    <property type="entry name" value="AIRS"/>
    <property type="match status" value="1"/>
</dbReference>
<feature type="binding site" evidence="2">
    <location>
        <position position="45"/>
    </location>
    <ligand>
        <name>Mg(2+)</name>
        <dbReference type="ChEBI" id="CHEBI:18420"/>
        <label>1</label>
    </ligand>
</feature>
<evidence type="ECO:0000256" key="1">
    <source>
        <dbReference type="ARBA" id="ARBA00022977"/>
    </source>
</evidence>
<feature type="binding site" evidence="2">
    <location>
        <position position="260"/>
    </location>
    <ligand>
        <name>substrate</name>
    </ligand>
</feature>
<dbReference type="EMBL" id="PIQH01000003">
    <property type="protein sequence ID" value="RUO80769.1"/>
    <property type="molecule type" value="Genomic_DNA"/>
</dbReference>
<comment type="catalytic activity">
    <reaction evidence="2">
        <text>thiamine phosphate + ATP = thiamine diphosphate + ADP</text>
        <dbReference type="Rhea" id="RHEA:15913"/>
        <dbReference type="ChEBI" id="CHEBI:30616"/>
        <dbReference type="ChEBI" id="CHEBI:37575"/>
        <dbReference type="ChEBI" id="CHEBI:58937"/>
        <dbReference type="ChEBI" id="CHEBI:456216"/>
        <dbReference type="EC" id="2.7.4.16"/>
    </reaction>
</comment>
<dbReference type="OrthoDB" id="9802811at2"/>
<comment type="miscellaneous">
    <text evidence="2">Reaction mechanism of ThiL seems to utilize a direct, inline transfer of the gamma-phosphate of ATP to TMP rather than a phosphorylated enzyme intermediate.</text>
</comment>
<comment type="function">
    <text evidence="2">Catalyzes the ATP-dependent phosphorylation of thiamine-monophosphate (TMP) to form thiamine-pyrophosphate (TPP), the active form of vitamin B1.</text>
</comment>
<keyword evidence="2" id="KW-0067">ATP-binding</keyword>
<feature type="binding site" evidence="2">
    <location>
        <position position="44"/>
    </location>
    <ligand>
        <name>Mg(2+)</name>
        <dbReference type="ChEBI" id="CHEBI:18420"/>
        <label>1</label>
    </ligand>
</feature>
<evidence type="ECO:0000259" key="4">
    <source>
        <dbReference type="Pfam" id="PF02769"/>
    </source>
</evidence>
<dbReference type="InterPro" id="IPR036676">
    <property type="entry name" value="PurM-like_C_sf"/>
</dbReference>
<proteinExistence type="inferred from homology"/>
<accession>A0A432ZSA1</accession>
<evidence type="ECO:0000256" key="2">
    <source>
        <dbReference type="HAMAP-Rule" id="MF_02128"/>
    </source>
</evidence>
<feature type="binding site" evidence="2">
    <location>
        <position position="73"/>
    </location>
    <ligand>
        <name>Mg(2+)</name>
        <dbReference type="ChEBI" id="CHEBI:18420"/>
        <label>4</label>
    </ligand>
</feature>
<dbReference type="Pfam" id="PF02769">
    <property type="entry name" value="AIRS_C"/>
    <property type="match status" value="1"/>
</dbReference>
<comment type="caution">
    <text evidence="5">The sequence shown here is derived from an EMBL/GenBank/DDBJ whole genome shotgun (WGS) entry which is preliminary data.</text>
</comment>
<dbReference type="GO" id="GO:0000287">
    <property type="term" value="F:magnesium ion binding"/>
    <property type="evidence" value="ECO:0007669"/>
    <property type="project" value="UniProtKB-UniRule"/>
</dbReference>
<feature type="binding site" evidence="2">
    <location>
        <position position="120"/>
    </location>
    <ligand>
        <name>Mg(2+)</name>
        <dbReference type="ChEBI" id="CHEBI:18420"/>
        <label>1</label>
    </ligand>
</feature>
<organism evidence="5 6">
    <name type="scientific">Idiomarina tyrosinivorans</name>
    <dbReference type="NCBI Taxonomy" id="1445662"/>
    <lineage>
        <taxon>Bacteria</taxon>
        <taxon>Pseudomonadati</taxon>
        <taxon>Pseudomonadota</taxon>
        <taxon>Gammaproteobacteria</taxon>
        <taxon>Alteromonadales</taxon>
        <taxon>Idiomarinaceae</taxon>
        <taxon>Idiomarina</taxon>
    </lineage>
</organism>
<dbReference type="SUPFAM" id="SSF55326">
    <property type="entry name" value="PurM N-terminal domain-like"/>
    <property type="match status" value="1"/>
</dbReference>
<feature type="binding site" evidence="2">
    <location>
        <position position="28"/>
    </location>
    <ligand>
        <name>Mg(2+)</name>
        <dbReference type="ChEBI" id="CHEBI:18420"/>
        <label>4</label>
    </ligand>
</feature>
<dbReference type="AlphaFoldDB" id="A0A432ZSA1"/>
<comment type="pathway">
    <text evidence="2">Cofactor biosynthesis; thiamine diphosphate biosynthesis; thiamine diphosphate from thiamine phosphate: step 1/1.</text>
</comment>
<dbReference type="PANTHER" id="PTHR30270">
    <property type="entry name" value="THIAMINE-MONOPHOSPHATE KINASE"/>
    <property type="match status" value="1"/>
</dbReference>
<dbReference type="HAMAP" id="MF_02128">
    <property type="entry name" value="TMP_kinase"/>
    <property type="match status" value="1"/>
</dbReference>
<feature type="binding site" evidence="2">
    <location>
        <begin position="119"/>
        <end position="120"/>
    </location>
    <ligand>
        <name>ATP</name>
        <dbReference type="ChEBI" id="CHEBI:30616"/>
    </ligand>
</feature>
<reference evidence="5 6" key="1">
    <citation type="journal article" date="2011" name="Front. Microbiol.">
        <title>Genomic signatures of strain selection and enhancement in Bacillus atrophaeus var. globigii, a historical biowarfare simulant.</title>
        <authorList>
            <person name="Gibbons H.S."/>
            <person name="Broomall S.M."/>
            <person name="McNew L.A."/>
            <person name="Daligault H."/>
            <person name="Chapman C."/>
            <person name="Bruce D."/>
            <person name="Karavis M."/>
            <person name="Krepps M."/>
            <person name="McGregor P.A."/>
            <person name="Hong C."/>
            <person name="Park K.H."/>
            <person name="Akmal A."/>
            <person name="Feldman A."/>
            <person name="Lin J.S."/>
            <person name="Chang W.E."/>
            <person name="Higgs B.W."/>
            <person name="Demirev P."/>
            <person name="Lindquist J."/>
            <person name="Liem A."/>
            <person name="Fochler E."/>
            <person name="Read T.D."/>
            <person name="Tapia R."/>
            <person name="Johnson S."/>
            <person name="Bishop-Lilly K.A."/>
            <person name="Detter C."/>
            <person name="Han C."/>
            <person name="Sozhamannan S."/>
            <person name="Rosenzweig C.N."/>
            <person name="Skowronski E.W."/>
        </authorList>
    </citation>
    <scope>NUCLEOTIDE SEQUENCE [LARGE SCALE GENOMIC DNA]</scope>
    <source>
        <strain evidence="5 6">CC-PW-9</strain>
    </source>
</reference>
<dbReference type="PIRSF" id="PIRSF005303">
    <property type="entry name" value="Thiam_monoph_kin"/>
    <property type="match status" value="1"/>
</dbReference>
<keyword evidence="2" id="KW-0479">Metal-binding</keyword>
<evidence type="ECO:0000313" key="5">
    <source>
        <dbReference type="EMBL" id="RUO80769.1"/>
    </source>
</evidence>
<dbReference type="Gene3D" id="3.90.650.10">
    <property type="entry name" value="PurM-like C-terminal domain"/>
    <property type="match status" value="1"/>
</dbReference>
<feature type="binding site" evidence="2">
    <location>
        <position position="211"/>
    </location>
    <ligand>
        <name>ATP</name>
        <dbReference type="ChEBI" id="CHEBI:30616"/>
    </ligand>
</feature>
<dbReference type="Gene3D" id="3.30.1330.10">
    <property type="entry name" value="PurM-like, N-terminal domain"/>
    <property type="match status" value="1"/>
</dbReference>
<feature type="binding site" evidence="2">
    <location>
        <position position="144"/>
    </location>
    <ligand>
        <name>ATP</name>
        <dbReference type="ChEBI" id="CHEBI:30616"/>
    </ligand>
</feature>
<feature type="binding site" evidence="2">
    <location>
        <position position="45"/>
    </location>
    <ligand>
        <name>Mg(2+)</name>
        <dbReference type="ChEBI" id="CHEBI:18420"/>
        <label>2</label>
    </ligand>
</feature>
<feature type="binding site" evidence="2">
    <location>
        <position position="73"/>
    </location>
    <ligand>
        <name>Mg(2+)</name>
        <dbReference type="ChEBI" id="CHEBI:18420"/>
        <label>3</label>
    </ligand>
</feature>
<dbReference type="GO" id="GO:0009228">
    <property type="term" value="P:thiamine biosynthetic process"/>
    <property type="evidence" value="ECO:0007669"/>
    <property type="project" value="UniProtKB-KW"/>
</dbReference>
<dbReference type="InterPro" id="IPR010918">
    <property type="entry name" value="PurM-like_C_dom"/>
</dbReference>
<protein>
    <recommendedName>
        <fullName evidence="2">Thiamine-monophosphate kinase</fullName>
        <shortName evidence="2">TMP kinase</shortName>
        <shortName evidence="2">Thiamine-phosphate kinase</shortName>
        <ecNumber evidence="2">2.7.4.16</ecNumber>
    </recommendedName>
</protein>
<keyword evidence="2" id="KW-0547">Nucleotide-binding</keyword>
<dbReference type="Proteomes" id="UP000287996">
    <property type="component" value="Unassembled WGS sequence"/>
</dbReference>
<dbReference type="InterPro" id="IPR006283">
    <property type="entry name" value="ThiL-like"/>
</dbReference>
<dbReference type="CDD" id="cd02194">
    <property type="entry name" value="ThiL"/>
    <property type="match status" value="1"/>
</dbReference>
<dbReference type="GO" id="GO:0005524">
    <property type="term" value="F:ATP binding"/>
    <property type="evidence" value="ECO:0007669"/>
    <property type="project" value="UniProtKB-UniRule"/>
</dbReference>
<dbReference type="SUPFAM" id="SSF56042">
    <property type="entry name" value="PurM C-terminal domain-like"/>
    <property type="match status" value="1"/>
</dbReference>
<comment type="caution">
    <text evidence="2">Lacks conserved residue(s) required for the propagation of feature annotation.</text>
</comment>
<feature type="binding site" evidence="2">
    <location>
        <position position="209"/>
    </location>
    <ligand>
        <name>Mg(2+)</name>
        <dbReference type="ChEBI" id="CHEBI:18420"/>
        <label>3</label>
    </ligand>
</feature>
<dbReference type="RefSeq" id="WP_126841300.1">
    <property type="nucleotide sequence ID" value="NZ_PIQH01000003.1"/>
</dbReference>
<feature type="binding site" evidence="2">
    <location>
        <position position="212"/>
    </location>
    <ligand>
        <name>Mg(2+)</name>
        <dbReference type="ChEBI" id="CHEBI:18420"/>
        <label>5</label>
    </ligand>
</feature>
<evidence type="ECO:0000313" key="6">
    <source>
        <dbReference type="Proteomes" id="UP000287996"/>
    </source>
</evidence>
<feature type="binding site" evidence="2">
    <location>
        <position position="73"/>
    </location>
    <ligand>
        <name>Mg(2+)</name>
        <dbReference type="ChEBI" id="CHEBI:18420"/>
        <label>2</label>
    </ligand>
</feature>
<feature type="domain" description="PurM-like C-terminal" evidence="4">
    <location>
        <begin position="148"/>
        <end position="302"/>
    </location>
</feature>
<feature type="binding site" evidence="2">
    <location>
        <position position="52"/>
    </location>
    <ligand>
        <name>substrate</name>
    </ligand>
</feature>
<name>A0A432ZSA1_9GAMM</name>